<organism evidence="1 2">
    <name type="scientific">Synechococcus phage S-B28</name>
    <dbReference type="NCBI Taxonomy" id="2545435"/>
    <lineage>
        <taxon>Viruses</taxon>
        <taxon>Duplodnaviria</taxon>
        <taxon>Heunggongvirae</taxon>
        <taxon>Uroviricota</taxon>
        <taxon>Caudoviricetes</taxon>
        <taxon>Autographivirales</taxon>
        <taxon>Sechaudvirinae</taxon>
        <taxon>Qadamvirus</taxon>
        <taxon>Qadamvirus SB28</taxon>
    </lineage>
</organism>
<accession>A0A482IFP7</accession>
<dbReference type="Proteomes" id="UP000295590">
    <property type="component" value="Segment"/>
</dbReference>
<dbReference type="EMBL" id="MK016662">
    <property type="protein sequence ID" value="QBP05810.1"/>
    <property type="molecule type" value="Genomic_DNA"/>
</dbReference>
<protein>
    <recommendedName>
        <fullName evidence="3">Internal virion protein</fullName>
    </recommendedName>
</protein>
<sequence>MNDYEEQLLAGMPELTEEQRQKILLEQQQVQSQLEQLETQQVEQPEVPEPASTVPVMEEPTVVGQTTDSEQKRPSIRDVQIGGELETFATDPRGSFEAALAVPTSMLDFGADLLNLIPNVNIPKVPKFESDVTQSVREISSIVIPTLLLSGAGVPALRGATKGSKFLSDPFVRKIGETAFGAGTGAFVDYTVELNQEDDNLAGTLRKTWPRWFGWIPDDVATLDADSPDTKRAKNVTEGTYLGVGTDVLLGFSRLLKAARGIDRATQWVPESEKSKNWFKENITIEGTPEEVVEASAAKRSEALDEIGEYNVDGRTVTTETPMTAQDYYNESPLAASGVSFEDLDDASKLEFNTRSAESPIRIQQTLDESESIFGYHDLYGYQEQGIRSVDDLGIVGASVDAVRIMNNIDSIYGRVGSVISEGALKYGLEAAGNQEMIIRGLAEQLKDAGEYGYKTASGKYISHAEVVETGEKLAADFYEMDVPELKRVIKNYQGLDVDTGAPVLKSEAYAGVMGAIKKYMDDYMNMDYMRAQAYVGTSMGGQISDMAQGMRLTEGTPAIERAQEQILDRVEFLMAQKGMTSYSRGRALNMLNLWNRMTKKGSEAFNMAEATRMQNLIKNEKNQTLAAIERIKQDAKVTVDNLREIKDNNPELLAPLMMAYEFTDGNVNSITRLNNYVKQSTGVLSKALIDNQPEIPSVVMKGFYSNVYNSALSAFATPIKAGIANTAQLIEKPFRASVGALLHGDMETLRRGWYQYNSVIETLQDSFEYMNQIFKRSGADPNLIELRDDMGLKNEKQLEILQSFADAKAAQGEYGPQTMMEIVNNMNDLANHPWLRFGNRAMQAFDGFTQSMIATTEAKGRAFDEITQGGKLEFDAKRADALYRKVRKEMFDENNVITDKAVKATAGEITLNLDNKANDALSALIRRAPILKPFLLFTKTPLNELSLMASYTPLGIFVKDFNSFRRPFEDMPIDEVEQLLTSRGIEVTPYNARAKYNEIRADIKGRKALGALAVTGAVSLFMSDRITGNGHYNRQKQALRRDAGWKPRSIRLPGGKWVSYDNLGPITNWLALTADVADNFDSLSANDIGEQFKKLSFIFASSVTEKTMLAGIQPFLDVVRGDVGAINKWSSSFLTSATIPGSSQLAEISRLMDPGLKEVEMDLFTMVQNRLPGVKGELPVKNDWIDGGPVGIPDNFLARVWNTYMPWKVNGEISPEKQFLIDIEYDARPTLRTNGKGVELTTEERSEITDIMGRDGLFKEGIKRVMQTTEAKQFRKNYMKAVNAGLEPDLSEFEGIHILLDRELRQAMRMASATSPSRDSINRKMYIQEVTGSYLRGGDQAAAERFLDHMEKFSK</sequence>
<evidence type="ECO:0000313" key="2">
    <source>
        <dbReference type="Proteomes" id="UP000295590"/>
    </source>
</evidence>
<evidence type="ECO:0000313" key="1">
    <source>
        <dbReference type="EMBL" id="QBP05810.1"/>
    </source>
</evidence>
<dbReference type="RefSeq" id="YP_009820947.1">
    <property type="nucleotide sequence ID" value="NC_048171.1"/>
</dbReference>
<keyword evidence="2" id="KW-1185">Reference proteome</keyword>
<dbReference type="GeneID" id="55012394"/>
<dbReference type="KEGG" id="vg:55012394"/>
<name>A0A482IFP7_9CAUD</name>
<reference evidence="1 2" key="1">
    <citation type="submission" date="2018-10" db="EMBL/GenBank/DDBJ databases">
        <title>Isolation and Genetic Analysis of a Novel Cyanophage S-LB68 from the Huang Bohai.</title>
        <authorList>
            <person name="Liu X."/>
        </authorList>
    </citation>
    <scope>NUCLEOTIDE SEQUENCE [LARGE SCALE GENOMIC DNA]</scope>
</reference>
<proteinExistence type="predicted"/>
<evidence type="ECO:0008006" key="3">
    <source>
        <dbReference type="Google" id="ProtNLM"/>
    </source>
</evidence>